<feature type="domain" description="JmjC" evidence="1">
    <location>
        <begin position="96"/>
        <end position="270"/>
    </location>
</feature>
<dbReference type="OrthoDB" id="479699at2"/>
<dbReference type="InterPro" id="IPR014710">
    <property type="entry name" value="RmlC-like_jellyroll"/>
</dbReference>
<keyword evidence="3" id="KW-1185">Reference proteome</keyword>
<evidence type="ECO:0000313" key="2">
    <source>
        <dbReference type="EMBL" id="TRD10982.1"/>
    </source>
</evidence>
<dbReference type="EMBL" id="VHJK01000001">
    <property type="protein sequence ID" value="TRD10982.1"/>
    <property type="molecule type" value="Genomic_DNA"/>
</dbReference>
<dbReference type="InterPro" id="IPR041667">
    <property type="entry name" value="Cupin_8"/>
</dbReference>
<dbReference type="InterPro" id="IPR003347">
    <property type="entry name" value="JmjC_dom"/>
</dbReference>
<dbReference type="RefSeq" id="WP_142787246.1">
    <property type="nucleotide sequence ID" value="NZ_VHJK01000001.1"/>
</dbReference>
<name>A0A547PA07_9SPHN</name>
<dbReference type="SUPFAM" id="SSF51197">
    <property type="entry name" value="Clavaminate synthase-like"/>
    <property type="match status" value="1"/>
</dbReference>
<organism evidence="2 3">
    <name type="scientific">Erythrobacter insulae</name>
    <dbReference type="NCBI Taxonomy" id="2584124"/>
    <lineage>
        <taxon>Bacteria</taxon>
        <taxon>Pseudomonadati</taxon>
        <taxon>Pseudomonadota</taxon>
        <taxon>Alphaproteobacteria</taxon>
        <taxon>Sphingomonadales</taxon>
        <taxon>Erythrobacteraceae</taxon>
        <taxon>Erythrobacter/Porphyrobacter group</taxon>
        <taxon>Erythrobacter</taxon>
    </lineage>
</organism>
<reference evidence="2 3" key="1">
    <citation type="submission" date="2019-06" db="EMBL/GenBank/DDBJ databases">
        <title>Erythrobacter insulae sp. nov., isolated from a tidal flat.</title>
        <authorList>
            <person name="Yoon J.-H."/>
        </authorList>
    </citation>
    <scope>NUCLEOTIDE SEQUENCE [LARGE SCALE GENOMIC DNA]</scope>
    <source>
        <strain evidence="2 3">JBTF-M21</strain>
    </source>
</reference>
<dbReference type="PROSITE" id="PS51184">
    <property type="entry name" value="JMJC"/>
    <property type="match status" value="1"/>
</dbReference>
<dbReference type="AlphaFoldDB" id="A0A547PA07"/>
<comment type="caution">
    <text evidence="2">The sequence shown here is derived from an EMBL/GenBank/DDBJ whole genome shotgun (WGS) entry which is preliminary data.</text>
</comment>
<evidence type="ECO:0000259" key="1">
    <source>
        <dbReference type="PROSITE" id="PS51184"/>
    </source>
</evidence>
<proteinExistence type="predicted"/>
<dbReference type="Pfam" id="PF13621">
    <property type="entry name" value="Cupin_8"/>
    <property type="match status" value="1"/>
</dbReference>
<dbReference type="Proteomes" id="UP000316343">
    <property type="component" value="Unassembled WGS sequence"/>
</dbReference>
<evidence type="ECO:0000313" key="3">
    <source>
        <dbReference type="Proteomes" id="UP000316343"/>
    </source>
</evidence>
<gene>
    <name evidence="2" type="ORF">FGU71_03330</name>
</gene>
<dbReference type="PANTHER" id="PTHR12461">
    <property type="entry name" value="HYPOXIA-INDUCIBLE FACTOR 1 ALPHA INHIBITOR-RELATED"/>
    <property type="match status" value="1"/>
</dbReference>
<sequence>MTPVQEIEAPTPEEFQESIRPRFQPVVIRGAANDWPIVRAGRRSQGEALTMLRQHDSGAPTDIIIAPPSQKGRFFYQPDMRGLNFTQKKASLTQLADQIEQLVDADDPPGIYAGATALASHQPGLREKHPFPLADTLPDATPRIWLGNASQVATHFDMSDNFAVVALGKRRFTLFEPQVTGDLYVGPLNFTLAGQPVSMVDPLNPDFERYPRFNNALATAQYADLEPGDAIYIPTLWWHHVAASAPANILFNYWHNDAAHGGGFLALVHGMLSIRDLPKPEREAWRAWFDHFVFGDDAAQSAAHLPPAGQGINGPASEQRSIMMRQFIAQVLTKPL</sequence>
<dbReference type="Gene3D" id="2.60.120.10">
    <property type="entry name" value="Jelly Rolls"/>
    <property type="match status" value="1"/>
</dbReference>
<accession>A0A547PA07</accession>
<dbReference type="PANTHER" id="PTHR12461:SF105">
    <property type="entry name" value="HYPOXIA-INDUCIBLE FACTOR 1-ALPHA INHIBITOR"/>
    <property type="match status" value="1"/>
</dbReference>
<protein>
    <submittedName>
        <fullName evidence="2">Cupin-like domain-containing protein</fullName>
    </submittedName>
</protein>